<feature type="transmembrane region" description="Helical" evidence="5">
    <location>
        <begin position="115"/>
        <end position="136"/>
    </location>
</feature>
<keyword evidence="2 5" id="KW-0812">Transmembrane</keyword>
<evidence type="ECO:0000313" key="7">
    <source>
        <dbReference type="EMBL" id="KAK7733262.1"/>
    </source>
</evidence>
<keyword evidence="4 5" id="KW-0472">Membrane</keyword>
<dbReference type="InterPro" id="IPR036259">
    <property type="entry name" value="MFS_trans_sf"/>
</dbReference>
<evidence type="ECO:0000256" key="3">
    <source>
        <dbReference type="ARBA" id="ARBA00022989"/>
    </source>
</evidence>
<evidence type="ECO:0000256" key="5">
    <source>
        <dbReference type="SAM" id="Phobius"/>
    </source>
</evidence>
<keyword evidence="3 5" id="KW-1133">Transmembrane helix</keyword>
<name>A0ABR1PDD0_DIAER</name>
<dbReference type="PANTHER" id="PTHR23502:SF33">
    <property type="entry name" value="MAJOR FACILITATOR SUPERFAMILY (MFS) PROFILE DOMAIN-CONTAINING PROTEIN-RELATED"/>
    <property type="match status" value="1"/>
</dbReference>
<evidence type="ECO:0000313" key="8">
    <source>
        <dbReference type="Proteomes" id="UP001430848"/>
    </source>
</evidence>
<evidence type="ECO:0000256" key="4">
    <source>
        <dbReference type="ARBA" id="ARBA00023136"/>
    </source>
</evidence>
<feature type="transmembrane region" description="Helical" evidence="5">
    <location>
        <begin position="148"/>
        <end position="170"/>
    </location>
</feature>
<dbReference type="PANTHER" id="PTHR23502">
    <property type="entry name" value="MAJOR FACILITATOR SUPERFAMILY"/>
    <property type="match status" value="1"/>
</dbReference>
<reference evidence="7 8" key="1">
    <citation type="submission" date="2024-02" db="EMBL/GenBank/DDBJ databases">
        <title>De novo assembly and annotation of 12 fungi associated with fruit tree decline syndrome in Ontario, Canada.</title>
        <authorList>
            <person name="Sulman M."/>
            <person name="Ellouze W."/>
            <person name="Ilyukhin E."/>
        </authorList>
    </citation>
    <scope>NUCLEOTIDE SEQUENCE [LARGE SCALE GENOMIC DNA]</scope>
    <source>
        <strain evidence="7 8">M169</strain>
    </source>
</reference>
<dbReference type="InterPro" id="IPR011701">
    <property type="entry name" value="MFS"/>
</dbReference>
<evidence type="ECO:0000256" key="1">
    <source>
        <dbReference type="ARBA" id="ARBA00004141"/>
    </source>
</evidence>
<dbReference type="Proteomes" id="UP001430848">
    <property type="component" value="Unassembled WGS sequence"/>
</dbReference>
<protein>
    <recommendedName>
        <fullName evidence="6">Major facilitator superfamily (MFS) profile domain-containing protein</fullName>
    </recommendedName>
</protein>
<organism evidence="7 8">
    <name type="scientific">Diaporthe eres</name>
    <name type="common">Phomopsis oblonga</name>
    <dbReference type="NCBI Taxonomy" id="83184"/>
    <lineage>
        <taxon>Eukaryota</taxon>
        <taxon>Fungi</taxon>
        <taxon>Dikarya</taxon>
        <taxon>Ascomycota</taxon>
        <taxon>Pezizomycotina</taxon>
        <taxon>Sordariomycetes</taxon>
        <taxon>Sordariomycetidae</taxon>
        <taxon>Diaporthales</taxon>
        <taxon>Diaporthaceae</taxon>
        <taxon>Diaporthe</taxon>
        <taxon>Diaporthe eres species complex</taxon>
    </lineage>
</organism>
<dbReference type="PROSITE" id="PS50850">
    <property type="entry name" value="MFS"/>
    <property type="match status" value="1"/>
</dbReference>
<proteinExistence type="predicted"/>
<gene>
    <name evidence="7" type="ORF">SLS63_004791</name>
</gene>
<feature type="domain" description="Major facilitator superfamily (MFS) profile" evidence="6">
    <location>
        <begin position="1"/>
        <end position="193"/>
    </location>
</feature>
<dbReference type="SUPFAM" id="SSF103473">
    <property type="entry name" value="MFS general substrate transporter"/>
    <property type="match status" value="1"/>
</dbReference>
<dbReference type="PROSITE" id="PS00216">
    <property type="entry name" value="SUGAR_TRANSPORT_1"/>
    <property type="match status" value="1"/>
</dbReference>
<dbReference type="InterPro" id="IPR005829">
    <property type="entry name" value="Sugar_transporter_CS"/>
</dbReference>
<sequence length="193" mass="20726">MALDHKTDLELQDPSGKDLPKDLVIGDQTLRHSLDVQEYEEQPTNYDPKYVPNNILDGTLLELMTADCGPLAIGSLIAAPLSEQFGRKIILDISTALFAIWELACAVSPNITSLLIFRIFSGLGGSACLSIGGGIVSDLFDSNERGVATAVFALGPLLGPVIGPIVGGFLSQEAGWRWVNCTELSARSYFTDR</sequence>
<evidence type="ECO:0000256" key="2">
    <source>
        <dbReference type="ARBA" id="ARBA00022692"/>
    </source>
</evidence>
<dbReference type="EMBL" id="JAKNSF020000018">
    <property type="protein sequence ID" value="KAK7733262.1"/>
    <property type="molecule type" value="Genomic_DNA"/>
</dbReference>
<comment type="subcellular location">
    <subcellularLocation>
        <location evidence="1">Membrane</location>
        <topology evidence="1">Multi-pass membrane protein</topology>
    </subcellularLocation>
</comment>
<accession>A0ABR1PDD0</accession>
<dbReference type="Gene3D" id="1.20.1720.10">
    <property type="entry name" value="Multidrug resistance protein D"/>
    <property type="match status" value="1"/>
</dbReference>
<dbReference type="InterPro" id="IPR020846">
    <property type="entry name" value="MFS_dom"/>
</dbReference>
<keyword evidence="8" id="KW-1185">Reference proteome</keyword>
<dbReference type="Pfam" id="PF07690">
    <property type="entry name" value="MFS_1"/>
    <property type="match status" value="1"/>
</dbReference>
<evidence type="ECO:0000259" key="6">
    <source>
        <dbReference type="PROSITE" id="PS50850"/>
    </source>
</evidence>
<comment type="caution">
    <text evidence="7">The sequence shown here is derived from an EMBL/GenBank/DDBJ whole genome shotgun (WGS) entry which is preliminary data.</text>
</comment>